<organism evidence="1 2">
    <name type="scientific">Ensete ventricosum</name>
    <name type="common">Abyssinian banana</name>
    <name type="synonym">Musa ensete</name>
    <dbReference type="NCBI Taxonomy" id="4639"/>
    <lineage>
        <taxon>Eukaryota</taxon>
        <taxon>Viridiplantae</taxon>
        <taxon>Streptophyta</taxon>
        <taxon>Embryophyta</taxon>
        <taxon>Tracheophyta</taxon>
        <taxon>Spermatophyta</taxon>
        <taxon>Magnoliopsida</taxon>
        <taxon>Liliopsida</taxon>
        <taxon>Zingiberales</taxon>
        <taxon>Musaceae</taxon>
        <taxon>Ensete</taxon>
    </lineage>
</organism>
<evidence type="ECO:0000313" key="2">
    <source>
        <dbReference type="Proteomes" id="UP000287651"/>
    </source>
</evidence>
<dbReference type="AlphaFoldDB" id="A0A426ZSS9"/>
<reference evidence="1 2" key="1">
    <citation type="journal article" date="2014" name="Agronomy (Basel)">
        <title>A Draft Genome Sequence for Ensete ventricosum, the Drought-Tolerant Tree Against Hunger.</title>
        <authorList>
            <person name="Harrison J."/>
            <person name="Moore K.A."/>
            <person name="Paszkiewicz K."/>
            <person name="Jones T."/>
            <person name="Grant M."/>
            <person name="Ambacheew D."/>
            <person name="Muzemil S."/>
            <person name="Studholme D.J."/>
        </authorList>
    </citation>
    <scope>NUCLEOTIDE SEQUENCE [LARGE SCALE GENOMIC DNA]</scope>
</reference>
<comment type="caution">
    <text evidence="1">The sequence shown here is derived from an EMBL/GenBank/DDBJ whole genome shotgun (WGS) entry which is preliminary data.</text>
</comment>
<dbReference type="EMBL" id="AMZH03005170">
    <property type="protein sequence ID" value="RRT67079.1"/>
    <property type="molecule type" value="Genomic_DNA"/>
</dbReference>
<proteinExistence type="predicted"/>
<protein>
    <submittedName>
        <fullName evidence="1">Uncharacterized protein</fullName>
    </submittedName>
</protein>
<gene>
    <name evidence="1" type="ORF">B296_00034295</name>
</gene>
<sequence>MDCSGGCSLGLDRGSASRLSCSAAFHSNQRYFYEPYITPRTKIAQSRPMFFFGLRAVRETIRRVRHFGSLLRSRGNVAREKGTPRQKTPATRNLTRPFARLSGDDPPGFRNPRTWRKALLFFFFLIPVRSGDSESASWCRGLLEGREGSMGVAGLL</sequence>
<accession>A0A426ZSS9</accession>
<dbReference type="Proteomes" id="UP000287651">
    <property type="component" value="Unassembled WGS sequence"/>
</dbReference>
<evidence type="ECO:0000313" key="1">
    <source>
        <dbReference type="EMBL" id="RRT67079.1"/>
    </source>
</evidence>
<name>A0A426ZSS9_ENSVE</name>